<reference evidence="9" key="1">
    <citation type="journal article" date="2023" name="Science">
        <title>Genome structures resolve the early diversification of teleost fishes.</title>
        <authorList>
            <person name="Parey E."/>
            <person name="Louis A."/>
            <person name="Montfort J."/>
            <person name="Bouchez O."/>
            <person name="Roques C."/>
            <person name="Iampietro C."/>
            <person name="Lluch J."/>
            <person name="Castinel A."/>
            <person name="Donnadieu C."/>
            <person name="Desvignes T."/>
            <person name="Floi Bucao C."/>
            <person name="Jouanno E."/>
            <person name="Wen M."/>
            <person name="Mejri S."/>
            <person name="Dirks R."/>
            <person name="Jansen H."/>
            <person name="Henkel C."/>
            <person name="Chen W.J."/>
            <person name="Zahm M."/>
            <person name="Cabau C."/>
            <person name="Klopp C."/>
            <person name="Thompson A.W."/>
            <person name="Robinson-Rechavi M."/>
            <person name="Braasch I."/>
            <person name="Lecointre G."/>
            <person name="Bobe J."/>
            <person name="Postlethwait J.H."/>
            <person name="Berthelot C."/>
            <person name="Roest Crollius H."/>
            <person name="Guiguen Y."/>
        </authorList>
    </citation>
    <scope>NUCLEOTIDE SEQUENCE</scope>
    <source>
        <strain evidence="9">Concon-B</strain>
    </source>
</reference>
<comment type="caution">
    <text evidence="9">The sequence shown here is derived from an EMBL/GenBank/DDBJ whole genome shotgun (WGS) entry which is preliminary data.</text>
</comment>
<dbReference type="CDD" id="cd00882">
    <property type="entry name" value="Ras_like_GTPase"/>
    <property type="match status" value="1"/>
</dbReference>
<dbReference type="EMBL" id="JAFJMO010000007">
    <property type="protein sequence ID" value="KAJ8271619.1"/>
    <property type="molecule type" value="Genomic_DNA"/>
</dbReference>
<dbReference type="Proteomes" id="UP001152803">
    <property type="component" value="Unassembled WGS sequence"/>
</dbReference>
<dbReference type="InterPro" id="IPR030386">
    <property type="entry name" value="G_GB1_RHD3_dom"/>
</dbReference>
<dbReference type="InterPro" id="IPR015894">
    <property type="entry name" value="Guanylate-bd_N"/>
</dbReference>
<dbReference type="PROSITE" id="PS51715">
    <property type="entry name" value="G_GB1_RHD3"/>
    <property type="match status" value="1"/>
</dbReference>
<dbReference type="GO" id="GO:0003924">
    <property type="term" value="F:GTPase activity"/>
    <property type="evidence" value="ECO:0007669"/>
    <property type="project" value="InterPro"/>
</dbReference>
<evidence type="ECO:0000259" key="8">
    <source>
        <dbReference type="PROSITE" id="PS51715"/>
    </source>
</evidence>
<evidence type="ECO:0000313" key="10">
    <source>
        <dbReference type="Proteomes" id="UP001152803"/>
    </source>
</evidence>
<keyword evidence="10" id="KW-1185">Reference proteome</keyword>
<dbReference type="GO" id="GO:0005525">
    <property type="term" value="F:GTP binding"/>
    <property type="evidence" value="ECO:0007669"/>
    <property type="project" value="UniProtKB-KW"/>
</dbReference>
<dbReference type="Pfam" id="PF02263">
    <property type="entry name" value="GBP"/>
    <property type="match status" value="2"/>
</dbReference>
<dbReference type="InterPro" id="IPR036543">
    <property type="entry name" value="Guanylate-bd_C_sf"/>
</dbReference>
<evidence type="ECO:0000256" key="3">
    <source>
        <dbReference type="ARBA" id="ARBA00022801"/>
    </source>
</evidence>
<evidence type="ECO:0000313" key="9">
    <source>
        <dbReference type="EMBL" id="KAJ8271619.1"/>
    </source>
</evidence>
<keyword evidence="7" id="KW-0175">Coiled coil</keyword>
<keyword evidence="5" id="KW-0342">GTP-binding</keyword>
<feature type="coiled-coil region" evidence="7">
    <location>
        <begin position="126"/>
        <end position="153"/>
    </location>
</feature>
<accession>A0A9Q1HZD1</accession>
<dbReference type="SUPFAM" id="SSF52540">
    <property type="entry name" value="P-loop containing nucleoside triphosphate hydrolases"/>
    <property type="match status" value="2"/>
</dbReference>
<keyword evidence="3" id="KW-0378">Hydrolase</keyword>
<proteinExistence type="inferred from homology"/>
<organism evidence="9 10">
    <name type="scientific">Conger conger</name>
    <name type="common">Conger eel</name>
    <name type="synonym">Muraena conger</name>
    <dbReference type="NCBI Taxonomy" id="82655"/>
    <lineage>
        <taxon>Eukaryota</taxon>
        <taxon>Metazoa</taxon>
        <taxon>Chordata</taxon>
        <taxon>Craniata</taxon>
        <taxon>Vertebrata</taxon>
        <taxon>Euteleostomi</taxon>
        <taxon>Actinopterygii</taxon>
        <taxon>Neopterygii</taxon>
        <taxon>Teleostei</taxon>
        <taxon>Anguilliformes</taxon>
        <taxon>Congridae</taxon>
        <taxon>Conger</taxon>
    </lineage>
</organism>
<dbReference type="OrthoDB" id="2135133at2759"/>
<dbReference type="InterPro" id="IPR027417">
    <property type="entry name" value="P-loop_NTPase"/>
</dbReference>
<evidence type="ECO:0000256" key="4">
    <source>
        <dbReference type="ARBA" id="ARBA00022859"/>
    </source>
</evidence>
<name>A0A9Q1HZD1_CONCO</name>
<evidence type="ECO:0000256" key="2">
    <source>
        <dbReference type="ARBA" id="ARBA00022741"/>
    </source>
</evidence>
<evidence type="ECO:0000256" key="1">
    <source>
        <dbReference type="ARBA" id="ARBA00022588"/>
    </source>
</evidence>
<dbReference type="InterPro" id="IPR003191">
    <property type="entry name" value="Guanylate-bd/ATL_C"/>
</dbReference>
<gene>
    <name evidence="9" type="ORF">COCON_G00104780</name>
</gene>
<dbReference type="CDD" id="cd16269">
    <property type="entry name" value="GBP_C"/>
    <property type="match status" value="1"/>
</dbReference>
<keyword evidence="2" id="KW-0547">Nucleotide-binding</keyword>
<dbReference type="InterPro" id="IPR037684">
    <property type="entry name" value="GBP_C"/>
</dbReference>
<dbReference type="AlphaFoldDB" id="A0A9Q1HZD1"/>
<evidence type="ECO:0000256" key="7">
    <source>
        <dbReference type="SAM" id="Coils"/>
    </source>
</evidence>
<dbReference type="GO" id="GO:0045087">
    <property type="term" value="P:innate immune response"/>
    <property type="evidence" value="ECO:0007669"/>
    <property type="project" value="UniProtKB-KW"/>
</dbReference>
<keyword evidence="1" id="KW-0399">Innate immunity</keyword>
<dbReference type="PANTHER" id="PTHR10751">
    <property type="entry name" value="GUANYLATE BINDING PROTEIN"/>
    <property type="match status" value="1"/>
</dbReference>
<dbReference type="SUPFAM" id="SSF48340">
    <property type="entry name" value="Interferon-induced guanylate-binding protein 1 (GBP1), C-terminal domain"/>
    <property type="match status" value="1"/>
</dbReference>
<dbReference type="Gene3D" id="1.20.1000.10">
    <property type="entry name" value="Guanylate-binding protein, C-terminal domain"/>
    <property type="match status" value="1"/>
</dbReference>
<dbReference type="Gene3D" id="3.40.50.300">
    <property type="entry name" value="P-loop containing nucleotide triphosphate hydrolases"/>
    <property type="match status" value="2"/>
</dbReference>
<dbReference type="FunFam" id="3.40.50.300:FF:000422">
    <property type="entry name" value="Guanylate-binding protein 1"/>
    <property type="match status" value="1"/>
</dbReference>
<evidence type="ECO:0000256" key="5">
    <source>
        <dbReference type="ARBA" id="ARBA00023134"/>
    </source>
</evidence>
<evidence type="ECO:0000256" key="6">
    <source>
        <dbReference type="PROSITE-ProRule" id="PRU01052"/>
    </source>
</evidence>
<dbReference type="Pfam" id="PF02841">
    <property type="entry name" value="GBP_C"/>
    <property type="match status" value="1"/>
</dbReference>
<protein>
    <recommendedName>
        <fullName evidence="8">GB1/RHD3-type G domain-containing protein</fullName>
    </recommendedName>
</protein>
<feature type="domain" description="GB1/RHD3-type G" evidence="8">
    <location>
        <begin position="194"/>
        <end position="434"/>
    </location>
</feature>
<comment type="similarity">
    <text evidence="6">Belongs to the TRAFAC class dynamin-like GTPase superfamily. GB1/RHD3 GTPase family.</text>
</comment>
<dbReference type="CDD" id="cd01851">
    <property type="entry name" value="GBP"/>
    <property type="match status" value="1"/>
</dbReference>
<sequence>MSGDVCHNCGADQSRNTRTALHGDGILPGGTVMELEGPIQLVECSRDGEIRVNPEAIRTLSHLPPPLRVVSIFGPRQTGKSFLLNALAGSTGFSVSKGSNHKELSINMWVLPVTEDPYYTLILLDTEGYEEDLDRVLAERKRYQAEAVVAQRKMEQRLEGRFVDMEKPVCLIENTSAGELQVNQEALKILNSIRQPVVVVSIVGMYRTGKSYLMNRLAGKQTGFSLGSTIQSETKGIWMWCVPHPCRDDQALVLLDTEGLGDVEKGDQANDNWIFSLAVLLSSTFVYNSMGTINNEAVMSLHYVTELTEHIKVKSSEAQEGDTADEFLHFFPTFVWAVRDFTLELTMGGQAITANHYLENSLKLVKGNSRHVVSSNGARECIRNYFPTRKCFVFDQPASKEKLRIIDKLTDADLEPDFVQQTLDFCSYIFKQSREKTITGGYTVTGQMLGNLAVTYVDAIRHGSVPCLENAVEALSQIENSAAVEESFALYKRLLGERVKLHTETQEELSTVQDGCLKEALQLFMKRSFKDEDQSYQKGLMEHIRKEYDEKCRDNAALSQSHCTALLQQLWNKLDHNSFMRPGGYENYRVQLDSIIQTYRATPGKGVQAEQALEIFMKEKNDVGLSILNADRSLSEQERKLQGKADTSGTADKPYGLALLSKVYGNIQAGSVMDPWATE</sequence>
<keyword evidence="4" id="KW-0391">Immunity</keyword>